<dbReference type="PANTHER" id="PTHR13743">
    <property type="entry name" value="BEIGE/BEACH-RELATED"/>
    <property type="match status" value="1"/>
</dbReference>
<dbReference type="OMA" id="RAWCSAS"/>
<dbReference type="SUPFAM" id="SSF50729">
    <property type="entry name" value="PH domain-like"/>
    <property type="match status" value="1"/>
</dbReference>
<dbReference type="PaxDb" id="284590-Q6CW18"/>
<dbReference type="CDD" id="cd01201">
    <property type="entry name" value="PH_BEACH"/>
    <property type="match status" value="1"/>
</dbReference>
<accession>Q6CW18</accession>
<dbReference type="FunCoup" id="Q6CW18">
    <property type="interactions" value="22"/>
</dbReference>
<keyword evidence="2" id="KW-0677">Repeat</keyword>
<dbReference type="InterPro" id="IPR036372">
    <property type="entry name" value="BEACH_dom_sf"/>
</dbReference>
<name>Q6CW18_KLULA</name>
<dbReference type="InterPro" id="IPR001680">
    <property type="entry name" value="WD40_rpt"/>
</dbReference>
<proteinExistence type="predicted"/>
<dbReference type="InterPro" id="IPR000409">
    <property type="entry name" value="BEACH_dom"/>
</dbReference>
<sequence length="1999" mass="227827">MIQEYVTLLAQVLNLVPEDDSDLISILCDICNSYENTASKDELYTYTTFEISQRFNNIEPTELNFVYDDTSKWEKLLSHQSSELSYIIALHIVLCLIENSIVNKQSFAKHPAMKSFVKARLRGNEMDPLLNATFGELYCHVFAIQANAEDIRFVYENTYPYDWNIVENIASQITDQSMQTHLLFENCYLTFANLKIPNSFTLQVTLELLNTTSNRVITLGKNTYLEIRDTHICISNDEFITALFDGFEFEIGVIYSMILCFDAGSVTLFVDHVFIQTIPLVSDSIEDLSTVELGSMLSFFAVFKFTILDYCITPNQMASKSTICAFGYHKGVILDIDIDEIIMESDKNMKVFTLTDISDSFPTGKCSYYQTSDIVGLLLNMNVMETFLHRLIVEKDSSSIRIMTSHIIKYLKNSAMDNHFQSIQGNLVLNYILTLKAEIGNIIDIKVVEDLTELFTLMNTNTIIEENFIAESPLKILLNFRLIPLVDVAVFEQLFIGLSSIFNKHSSRNVNSISEGITILQRTILFQLHSSFDTNDLNVIISDCAKSLKNLLDILLYCNIRNDGTIVHLQFSYFCLKKGHITLAKVLLESLDSVFTQYQIDDRDFLCKSIPINLYVKVIFILMQSSIQHLEILKVAYSILLKLFDKQPGFFAQFTNSNGYKILLSILSTHSISEAELLTTILNVSASKGTVKRDLFYKNILSPPDDGISLFSHSVVINLLDSFIKRNPFAIQEFLLTFIEYLKKMHQRNPNHILFTSPYPIIQSIFGLQMNLEMLAVEKLLPTVNVCNKSLLADIIVQKMKTYDPESFKTLLSYIVSYSENSKRPKSSQICQKMGLVFLIVPRILKRLSALSFTVEKDHSKLVFVENILHLVSISSASWKVHDASWEALINTNLVILKARELISKSDFESSFQTDILRNLNSVQEEIYNWIVANGIRKDSNIEHDMIEQLLHAMLYYQEVLFIERHKETTLSNEVLANILTFIRRVILMSEPHVQFLGLNVFRTICTLRDASLPSISKTCTNESSKCFEFLAKSVKSDDDTLLQALRDATSNVLFSKSVKRLQTLYKMDGIRMDGHRRVSRSQLTHILFKERTDEYDRSIIDSNSIYALFKKDNVNLTKKMVLIEERRLNDYLADDRYQKEAGYACALRVIRKVASTAYLRDFKSTREWYLAARENVKRQRIQLLPVFEPIDFLPSLKLKLQDIHKHRAALPHSDTASTIISTQDLNVDVESEGSDQFALDKNRAVLQLLRKDERILNIWNASHIIGLLAKPGVLVLTTSSLYFISGCYYDSNEKKVLDLDALPEILRDLTIDSLSADLITKSIEADAEIESLRYGWKVKTLNRTIKRPFLLRDTAMELFFGLKNTIMFSFKDQSIRDDVFSTLKKYAKDDKHDSIWSSILEEVNFKSNVLSSKNGISRTSISDKVSAAFTSITKYHASEKILDLWQAGSLSNFDYLMALNTLAGRTFNDLTQYPVFPWVIADYVSDSIDLENPKTYRDLSKPMGAQSEKRMMNFIERFQALKDLDDTSTPPFHYGTHYSSAMIVSSYLVRLQPFADTYKTLQGDQWGPPDRLFNSVSRAWTSASSEASTDVRELIPEFYYLPDFLTNKNSYNFGTTQNGKEVTDVALPPWAKNDPKIFIEINRQALESRYVSEHLNEWIDLVFGFKQRGKEAIKAVNVFNSLSYSGNVDINGIDNDIERKAITGIIHNFGQTPLQIFQHPHPPRKCKAYLEVEDEDVRKFGDLKPSINRTADKQSCICLPSISHRDIKLKNGGVKHAHSSKITVLSNFDQSLIATGDSIGLIKLWRTSKDGLTFLRCFCGHESSIKSIRASLQCDTIISLDTHGTTIVWDLKNGTVINKFSIMAKLVAISPTTGSVSIAGEKGISIFDLNGSIYCLHETAEEISAIAFMDRDVFWPYKYHEKLDTVLVATGNKITVYDFKLVQQKWKLLPQQSISNHQVKSIVDIKVEINNNGSEAGKLKKGTSLITVDKDGRNWSWE</sequence>
<comment type="function">
    <text evidence="3">May be involved in protein sorting and cell wall formation.</text>
</comment>
<dbReference type="Gene3D" id="1.10.1540.10">
    <property type="entry name" value="BEACH domain"/>
    <property type="match status" value="1"/>
</dbReference>
<dbReference type="CDD" id="cd06071">
    <property type="entry name" value="Beach"/>
    <property type="match status" value="1"/>
</dbReference>
<dbReference type="Gene3D" id="2.30.29.30">
    <property type="entry name" value="Pleckstrin-homology domain (PH domain)/Phosphotyrosine-binding domain (PTB)"/>
    <property type="match status" value="1"/>
</dbReference>
<evidence type="ECO:0000259" key="6">
    <source>
        <dbReference type="PROSITE" id="PS50197"/>
    </source>
</evidence>
<evidence type="ECO:0000313" key="9">
    <source>
        <dbReference type="Proteomes" id="UP000000598"/>
    </source>
</evidence>
<dbReference type="InterPro" id="IPR011993">
    <property type="entry name" value="PH-like_dom_sf"/>
</dbReference>
<dbReference type="Pfam" id="PF14844">
    <property type="entry name" value="PH_BEACH"/>
    <property type="match status" value="1"/>
</dbReference>
<dbReference type="Pfam" id="PF02138">
    <property type="entry name" value="Beach"/>
    <property type="match status" value="1"/>
</dbReference>
<dbReference type="HOGENOM" id="CLU_000175_3_1_1"/>
<dbReference type="InterPro" id="IPR023362">
    <property type="entry name" value="PH-BEACH_dom"/>
</dbReference>
<dbReference type="Proteomes" id="UP000000598">
    <property type="component" value="Chromosome B"/>
</dbReference>
<dbReference type="STRING" id="284590.Q6CW18"/>
<dbReference type="eggNOG" id="KOG1786">
    <property type="taxonomic scope" value="Eukaryota"/>
</dbReference>
<dbReference type="Gene3D" id="2.130.10.10">
    <property type="entry name" value="YVTN repeat-like/Quinoprotein amine dehydrogenase"/>
    <property type="match status" value="1"/>
</dbReference>
<dbReference type="PROSITE" id="PS50082">
    <property type="entry name" value="WD_REPEATS_2"/>
    <property type="match status" value="1"/>
</dbReference>
<evidence type="ECO:0000256" key="5">
    <source>
        <dbReference type="PROSITE-ProRule" id="PRU00221"/>
    </source>
</evidence>
<dbReference type="SUPFAM" id="SSF50978">
    <property type="entry name" value="WD40 repeat-like"/>
    <property type="match status" value="1"/>
</dbReference>
<organism evidence="8 9">
    <name type="scientific">Kluyveromyces lactis (strain ATCC 8585 / CBS 2359 / DSM 70799 / NBRC 1267 / NRRL Y-1140 / WM37)</name>
    <name type="common">Yeast</name>
    <name type="synonym">Candida sphaerica</name>
    <dbReference type="NCBI Taxonomy" id="284590"/>
    <lineage>
        <taxon>Eukaryota</taxon>
        <taxon>Fungi</taxon>
        <taxon>Dikarya</taxon>
        <taxon>Ascomycota</taxon>
        <taxon>Saccharomycotina</taxon>
        <taxon>Saccharomycetes</taxon>
        <taxon>Saccharomycetales</taxon>
        <taxon>Saccharomycetaceae</taxon>
        <taxon>Kluyveromyces</taxon>
    </lineage>
</organism>
<feature type="domain" description="BEACH" evidence="6">
    <location>
        <begin position="1431"/>
        <end position="1725"/>
    </location>
</feature>
<evidence type="ECO:0000256" key="2">
    <source>
        <dbReference type="ARBA" id="ARBA00022737"/>
    </source>
</evidence>
<dbReference type="InParanoid" id="Q6CW18"/>
<dbReference type="SUPFAM" id="SSF81837">
    <property type="entry name" value="BEACH domain"/>
    <property type="match status" value="1"/>
</dbReference>
<keyword evidence="1 5" id="KW-0853">WD repeat</keyword>
<evidence type="ECO:0000256" key="4">
    <source>
        <dbReference type="ARBA" id="ARBA00073334"/>
    </source>
</evidence>
<dbReference type="KEGG" id="kla:KLLA0_B07667g"/>
<dbReference type="PROSITE" id="PS51783">
    <property type="entry name" value="PH_BEACH"/>
    <property type="match status" value="1"/>
</dbReference>
<dbReference type="PROSITE" id="PS50197">
    <property type="entry name" value="BEACH"/>
    <property type="match status" value="1"/>
</dbReference>
<dbReference type="SMART" id="SM01026">
    <property type="entry name" value="Beach"/>
    <property type="match status" value="1"/>
</dbReference>
<dbReference type="EMBL" id="CR382122">
    <property type="protein sequence ID" value="CAH02264.1"/>
    <property type="molecule type" value="Genomic_DNA"/>
</dbReference>
<dbReference type="InterPro" id="IPR050865">
    <property type="entry name" value="BEACH_Domain"/>
</dbReference>
<keyword evidence="9" id="KW-1185">Reference proteome</keyword>
<evidence type="ECO:0000313" key="8">
    <source>
        <dbReference type="EMBL" id="CAH02264.1"/>
    </source>
</evidence>
<dbReference type="PANTHER" id="PTHR13743:SF123">
    <property type="entry name" value="PROTEIN FAN"/>
    <property type="match status" value="1"/>
</dbReference>
<feature type="domain" description="BEACH-type PH" evidence="7">
    <location>
        <begin position="1251"/>
        <end position="1385"/>
    </location>
</feature>
<dbReference type="FunFam" id="1.10.1540.10:FF:000001">
    <property type="entry name" value="neurobeachin isoform X1"/>
    <property type="match status" value="1"/>
</dbReference>
<evidence type="ECO:0000256" key="3">
    <source>
        <dbReference type="ARBA" id="ARBA00054699"/>
    </source>
</evidence>
<evidence type="ECO:0000256" key="1">
    <source>
        <dbReference type="ARBA" id="ARBA00022574"/>
    </source>
</evidence>
<reference evidence="8 9" key="1">
    <citation type="journal article" date="2004" name="Nature">
        <title>Genome evolution in yeasts.</title>
        <authorList>
            <consortium name="Genolevures"/>
            <person name="Dujon B."/>
            <person name="Sherman D."/>
            <person name="Fischer G."/>
            <person name="Durrens P."/>
            <person name="Casaregola S."/>
            <person name="Lafontaine I."/>
            <person name="de Montigny J."/>
            <person name="Marck C."/>
            <person name="Neuveglise C."/>
            <person name="Talla E."/>
            <person name="Goffard N."/>
            <person name="Frangeul L."/>
            <person name="Aigle M."/>
            <person name="Anthouard V."/>
            <person name="Babour A."/>
            <person name="Barbe V."/>
            <person name="Barnay S."/>
            <person name="Blanchin S."/>
            <person name="Beckerich J.M."/>
            <person name="Beyne E."/>
            <person name="Bleykasten C."/>
            <person name="Boisrame A."/>
            <person name="Boyer J."/>
            <person name="Cattolico L."/>
            <person name="Confanioleri F."/>
            <person name="de Daruvar A."/>
            <person name="Despons L."/>
            <person name="Fabre E."/>
            <person name="Fairhead C."/>
            <person name="Ferry-Dumazet H."/>
            <person name="Groppi A."/>
            <person name="Hantraye F."/>
            <person name="Hennequin C."/>
            <person name="Jauniaux N."/>
            <person name="Joyet P."/>
            <person name="Kachouri R."/>
            <person name="Kerrest A."/>
            <person name="Koszul R."/>
            <person name="Lemaire M."/>
            <person name="Lesur I."/>
            <person name="Ma L."/>
            <person name="Muller H."/>
            <person name="Nicaud J.M."/>
            <person name="Nikolski M."/>
            <person name="Oztas S."/>
            <person name="Ozier-Kalogeropoulos O."/>
            <person name="Pellenz S."/>
            <person name="Potier S."/>
            <person name="Richard G.F."/>
            <person name="Straub M.L."/>
            <person name="Suleau A."/>
            <person name="Swennene D."/>
            <person name="Tekaia F."/>
            <person name="Wesolowski-Louvel M."/>
            <person name="Westhof E."/>
            <person name="Wirth B."/>
            <person name="Zeniou-Meyer M."/>
            <person name="Zivanovic I."/>
            <person name="Bolotin-Fukuhara M."/>
            <person name="Thierry A."/>
            <person name="Bouchier C."/>
            <person name="Caudron B."/>
            <person name="Scarpelli C."/>
            <person name="Gaillardin C."/>
            <person name="Weissenbach J."/>
            <person name="Wincker P."/>
            <person name="Souciet J.L."/>
        </authorList>
    </citation>
    <scope>NUCLEOTIDE SEQUENCE [LARGE SCALE GENOMIC DNA]</scope>
    <source>
        <strain evidence="9">ATCC 8585 / CBS 2359 / DSM 70799 / NBRC 1267 / NRRL Y-1140 / WM37</strain>
    </source>
</reference>
<feature type="repeat" description="WD" evidence="5">
    <location>
        <begin position="1819"/>
        <end position="1860"/>
    </location>
</feature>
<dbReference type="InterPro" id="IPR015943">
    <property type="entry name" value="WD40/YVTN_repeat-like_dom_sf"/>
</dbReference>
<dbReference type="InterPro" id="IPR036322">
    <property type="entry name" value="WD40_repeat_dom_sf"/>
</dbReference>
<protein>
    <recommendedName>
        <fullName evidence="4">Beige protein homolog 1</fullName>
    </recommendedName>
</protein>
<gene>
    <name evidence="8" type="ORF">KLLA0_B07667g</name>
</gene>
<evidence type="ECO:0000259" key="7">
    <source>
        <dbReference type="PROSITE" id="PS51783"/>
    </source>
</evidence>